<dbReference type="EMBL" id="JNAD02000002">
    <property type="protein sequence ID" value="RKM97872.1"/>
    <property type="molecule type" value="Genomic_DNA"/>
</dbReference>
<organism evidence="3 4">
    <name type="scientific">Streptomyces xinghaiensis</name>
    <dbReference type="NCBI Taxonomy" id="1038928"/>
    <lineage>
        <taxon>Bacteria</taxon>
        <taxon>Bacillati</taxon>
        <taxon>Actinomycetota</taxon>
        <taxon>Actinomycetes</taxon>
        <taxon>Kitasatosporales</taxon>
        <taxon>Streptomycetaceae</taxon>
        <taxon>Streptomyces</taxon>
    </lineage>
</organism>
<accession>A0A3R7EWV3</accession>
<dbReference type="Proteomes" id="UP000028058">
    <property type="component" value="Unassembled WGS sequence"/>
</dbReference>
<dbReference type="OrthoDB" id="4338087at2"/>
<keyword evidence="2" id="KW-0472">Membrane</keyword>
<sequence length="102" mass="10266">MPRPTAAQLAYGSVTVVCSTMVMLVLSQTRSVAGIASIALAGLALGLFVAVTVSGPRAVPAAARRAVDRTPVPRRTVSVPAPRGHTARPRAGAGASPSSGHR</sequence>
<feature type="region of interest" description="Disordered" evidence="1">
    <location>
        <begin position="73"/>
        <end position="102"/>
    </location>
</feature>
<dbReference type="AlphaFoldDB" id="A0A3R7EWV3"/>
<evidence type="ECO:0000313" key="3">
    <source>
        <dbReference type="EMBL" id="RKM97872.1"/>
    </source>
</evidence>
<feature type="compositionally biased region" description="Low complexity" evidence="1">
    <location>
        <begin position="73"/>
        <end position="83"/>
    </location>
</feature>
<proteinExistence type="predicted"/>
<keyword evidence="2" id="KW-1133">Transmembrane helix</keyword>
<evidence type="ECO:0000313" key="4">
    <source>
        <dbReference type="Proteomes" id="UP000028058"/>
    </source>
</evidence>
<dbReference type="RefSeq" id="WP_043471166.1">
    <property type="nucleotide sequence ID" value="NZ_CP134822.1"/>
</dbReference>
<keyword evidence="4" id="KW-1185">Reference proteome</keyword>
<protein>
    <submittedName>
        <fullName evidence="3">Uncharacterized protein</fullName>
    </submittedName>
</protein>
<gene>
    <name evidence="3" type="ORF">SFRA_004775</name>
</gene>
<evidence type="ECO:0000256" key="2">
    <source>
        <dbReference type="SAM" id="Phobius"/>
    </source>
</evidence>
<reference evidence="3 4" key="1">
    <citation type="journal article" date="2014" name="Genome Announc.">
        <title>Draft Genome Sequence of Streptomyces fradiae ATCC 19609, a Strain Highly Sensitive to Antibiotics.</title>
        <authorList>
            <person name="Bekker O.B."/>
            <person name="Klimina K.M."/>
            <person name="Vatlin A.A."/>
            <person name="Zakharevich N.V."/>
            <person name="Kasianov A.S."/>
            <person name="Danilenko V.N."/>
        </authorList>
    </citation>
    <scope>NUCLEOTIDE SEQUENCE [LARGE SCALE GENOMIC DNA]</scope>
    <source>
        <strain evidence="3 4">ATCC 19609</strain>
    </source>
</reference>
<comment type="caution">
    <text evidence="3">The sequence shown here is derived from an EMBL/GenBank/DDBJ whole genome shotgun (WGS) entry which is preliminary data.</text>
</comment>
<feature type="transmembrane region" description="Helical" evidence="2">
    <location>
        <begin position="32"/>
        <end position="55"/>
    </location>
</feature>
<feature type="transmembrane region" description="Helical" evidence="2">
    <location>
        <begin position="9"/>
        <end position="26"/>
    </location>
</feature>
<evidence type="ECO:0000256" key="1">
    <source>
        <dbReference type="SAM" id="MobiDB-lite"/>
    </source>
</evidence>
<name>A0A3R7EWV3_9ACTN</name>
<keyword evidence="2" id="KW-0812">Transmembrane</keyword>